<dbReference type="KEGG" id="pbd:PBOR_34810"/>
<accession>A0A089MYM9</accession>
<dbReference type="Gene3D" id="3.40.50.1000">
    <property type="entry name" value="HAD superfamily/HAD-like"/>
    <property type="match status" value="1"/>
</dbReference>
<comment type="cofactor">
    <cofactor evidence="1">
        <name>Mg(2+)</name>
        <dbReference type="ChEBI" id="CHEBI:18420"/>
    </cofactor>
</comment>
<dbReference type="OrthoDB" id="264363at2"/>
<sequence>MYQTYIFDLYGTLIDIETDEEHPGVWKRLALHFSYHGLRTSGAELESRFLAERDRQLQAAAQKCRYPDFVMEEVFRAVARDLGGNPGQAWLHETVRWLRTLSMKHIALYDGVPEILRTLRSGGKKVYLLSNGQKTFIEAELTMLNILHFFHGVAISSEAGISKPDPLFYRYLADNYGADLSSAIMIGNDPRTDIAGAETIGIDSCYIHTASSPDNVPVKSTVQIWDGDIRKIPGWSLQK</sequence>
<name>A0A089MYM9_PAEBO</name>
<dbReference type="GO" id="GO:0046872">
    <property type="term" value="F:metal ion binding"/>
    <property type="evidence" value="ECO:0007669"/>
    <property type="project" value="UniProtKB-KW"/>
</dbReference>
<keyword evidence="6" id="KW-1185">Reference proteome</keyword>
<protein>
    <submittedName>
        <fullName evidence="5">HAD family hydrolase</fullName>
    </submittedName>
</protein>
<evidence type="ECO:0000313" key="6">
    <source>
        <dbReference type="Proteomes" id="UP000029518"/>
    </source>
</evidence>
<dbReference type="RefSeq" id="WP_042218349.1">
    <property type="nucleotide sequence ID" value="NZ_CP009285.1"/>
</dbReference>
<dbReference type="InterPro" id="IPR051400">
    <property type="entry name" value="HAD-like_hydrolase"/>
</dbReference>
<evidence type="ECO:0000256" key="4">
    <source>
        <dbReference type="ARBA" id="ARBA00022842"/>
    </source>
</evidence>
<dbReference type="PANTHER" id="PTHR46470:SF2">
    <property type="entry name" value="GLYCERALDEHYDE 3-PHOSPHATE PHOSPHATASE"/>
    <property type="match status" value="1"/>
</dbReference>
<dbReference type="SUPFAM" id="SSF56784">
    <property type="entry name" value="HAD-like"/>
    <property type="match status" value="1"/>
</dbReference>
<evidence type="ECO:0000256" key="2">
    <source>
        <dbReference type="ARBA" id="ARBA00022723"/>
    </source>
</evidence>
<dbReference type="SFLD" id="SFLDG01129">
    <property type="entry name" value="C1.5:_HAD__Beta-PGM__Phosphata"/>
    <property type="match status" value="1"/>
</dbReference>
<dbReference type="Gene3D" id="1.10.150.520">
    <property type="match status" value="1"/>
</dbReference>
<dbReference type="AlphaFoldDB" id="A0A089MYM9"/>
<dbReference type="InterPro" id="IPR036412">
    <property type="entry name" value="HAD-like_sf"/>
</dbReference>
<evidence type="ECO:0000256" key="3">
    <source>
        <dbReference type="ARBA" id="ARBA00022801"/>
    </source>
</evidence>
<dbReference type="Pfam" id="PF00702">
    <property type="entry name" value="Hydrolase"/>
    <property type="match status" value="1"/>
</dbReference>
<keyword evidence="2" id="KW-0479">Metal-binding</keyword>
<proteinExistence type="predicted"/>
<dbReference type="PRINTS" id="PR00413">
    <property type="entry name" value="HADHALOGNASE"/>
</dbReference>
<dbReference type="GO" id="GO:0016791">
    <property type="term" value="F:phosphatase activity"/>
    <property type="evidence" value="ECO:0007669"/>
    <property type="project" value="TreeGrafter"/>
</dbReference>
<dbReference type="SFLD" id="SFLDS00003">
    <property type="entry name" value="Haloacid_Dehalogenase"/>
    <property type="match status" value="1"/>
</dbReference>
<gene>
    <name evidence="5" type="ORF">PBOR_34810</name>
</gene>
<dbReference type="HOGENOM" id="CLU_045011_8_6_9"/>
<dbReference type="EMBL" id="CP009285">
    <property type="protein sequence ID" value="AIQ61499.1"/>
    <property type="molecule type" value="Genomic_DNA"/>
</dbReference>
<keyword evidence="3 5" id="KW-0378">Hydrolase</keyword>
<evidence type="ECO:0000256" key="1">
    <source>
        <dbReference type="ARBA" id="ARBA00001946"/>
    </source>
</evidence>
<dbReference type="InterPro" id="IPR023214">
    <property type="entry name" value="HAD_sf"/>
</dbReference>
<dbReference type="Proteomes" id="UP000029518">
    <property type="component" value="Chromosome"/>
</dbReference>
<dbReference type="GO" id="GO:0044281">
    <property type="term" value="P:small molecule metabolic process"/>
    <property type="evidence" value="ECO:0007669"/>
    <property type="project" value="UniProtKB-ARBA"/>
</dbReference>
<evidence type="ECO:0000313" key="5">
    <source>
        <dbReference type="EMBL" id="AIQ61499.1"/>
    </source>
</evidence>
<organism evidence="5 6">
    <name type="scientific">Paenibacillus borealis</name>
    <dbReference type="NCBI Taxonomy" id="160799"/>
    <lineage>
        <taxon>Bacteria</taxon>
        <taxon>Bacillati</taxon>
        <taxon>Bacillota</taxon>
        <taxon>Bacilli</taxon>
        <taxon>Bacillales</taxon>
        <taxon>Paenibacillaceae</taxon>
        <taxon>Paenibacillus</taxon>
    </lineage>
</organism>
<reference evidence="5" key="1">
    <citation type="submission" date="2014-08" db="EMBL/GenBank/DDBJ databases">
        <title>Comparative genomics of the Paenibacillus odorifer group.</title>
        <authorList>
            <person name="den Bakker H.C."/>
            <person name="Tsai Y.-C.Y.-C."/>
            <person name="Martin N."/>
            <person name="Korlach J."/>
            <person name="Wiedmann M."/>
        </authorList>
    </citation>
    <scope>NUCLEOTIDE SEQUENCE [LARGE SCALE GENOMIC DNA]</scope>
    <source>
        <strain evidence="5">DSM 13188</strain>
    </source>
</reference>
<dbReference type="InterPro" id="IPR006439">
    <property type="entry name" value="HAD-SF_hydro_IA"/>
</dbReference>
<dbReference type="NCBIfam" id="TIGR01549">
    <property type="entry name" value="HAD-SF-IA-v1"/>
    <property type="match status" value="1"/>
</dbReference>
<keyword evidence="4" id="KW-0460">Magnesium</keyword>
<dbReference type="PANTHER" id="PTHR46470">
    <property type="entry name" value="N-ACYLNEURAMINATE-9-PHOSPHATASE"/>
    <property type="match status" value="1"/>
</dbReference>